<name>A0A9D7XQ28_9BACT</name>
<dbReference type="AlphaFoldDB" id="A0A9D7XQ28"/>
<reference evidence="1 2" key="1">
    <citation type="submission" date="2020-10" db="EMBL/GenBank/DDBJ databases">
        <title>Connecting structure to function with the recovery of over 1000 high-quality activated sludge metagenome-assembled genomes encoding full-length rRNA genes using long-read sequencing.</title>
        <authorList>
            <person name="Singleton C.M."/>
            <person name="Petriglieri F."/>
            <person name="Kristensen J.M."/>
            <person name="Kirkegaard R.H."/>
            <person name="Michaelsen T.Y."/>
            <person name="Andersen M.H."/>
            <person name="Karst S.M."/>
            <person name="Dueholm M.S."/>
            <person name="Nielsen P.H."/>
            <person name="Albertsen M."/>
        </authorList>
    </citation>
    <scope>NUCLEOTIDE SEQUENCE [LARGE SCALE GENOMIC DNA]</scope>
    <source>
        <strain evidence="1">Ribe_18-Q3-R11-54_MAXAC.273</strain>
    </source>
</reference>
<sequence length="85" mass="9231">MSYIKKISEITFGGNGADNPVPLTRDNYQLSDEEQQLTFQSINVISPYTTGGTKSITGLIVLDPKTGDPLIGPNDLCFHPCPPFC</sequence>
<evidence type="ECO:0000313" key="1">
    <source>
        <dbReference type="EMBL" id="MBK9983755.1"/>
    </source>
</evidence>
<comment type="caution">
    <text evidence="1">The sequence shown here is derived from an EMBL/GenBank/DDBJ whole genome shotgun (WGS) entry which is preliminary data.</text>
</comment>
<proteinExistence type="predicted"/>
<dbReference type="Proteomes" id="UP000808337">
    <property type="component" value="Unassembled WGS sequence"/>
</dbReference>
<dbReference type="EMBL" id="JADKGY010000025">
    <property type="protein sequence ID" value="MBK9983755.1"/>
    <property type="molecule type" value="Genomic_DNA"/>
</dbReference>
<evidence type="ECO:0000313" key="2">
    <source>
        <dbReference type="Proteomes" id="UP000808337"/>
    </source>
</evidence>
<organism evidence="1 2">
    <name type="scientific">Candidatus Opimibacter skivensis</name>
    <dbReference type="NCBI Taxonomy" id="2982028"/>
    <lineage>
        <taxon>Bacteria</taxon>
        <taxon>Pseudomonadati</taxon>
        <taxon>Bacteroidota</taxon>
        <taxon>Saprospiria</taxon>
        <taxon>Saprospirales</taxon>
        <taxon>Saprospiraceae</taxon>
        <taxon>Candidatus Opimibacter</taxon>
    </lineage>
</organism>
<protein>
    <submittedName>
        <fullName evidence="1">Uncharacterized protein</fullName>
    </submittedName>
</protein>
<accession>A0A9D7XQ28</accession>
<gene>
    <name evidence="1" type="ORF">IPP15_15525</name>
</gene>